<accession>A0A1Y5PVK0</accession>
<organism evidence="1">
    <name type="scientific">uncultured Sphingopyxis sp</name>
    <dbReference type="NCBI Taxonomy" id="310581"/>
    <lineage>
        <taxon>Bacteria</taxon>
        <taxon>Pseudomonadati</taxon>
        <taxon>Pseudomonadota</taxon>
        <taxon>Alphaproteobacteria</taxon>
        <taxon>Sphingomonadales</taxon>
        <taxon>Sphingomonadaceae</taxon>
        <taxon>Sphingopyxis</taxon>
        <taxon>environmental samples</taxon>
    </lineage>
</organism>
<dbReference type="EMBL" id="LT598653">
    <property type="protein sequence ID" value="SBV31517.1"/>
    <property type="molecule type" value="Genomic_DNA"/>
</dbReference>
<dbReference type="KEGG" id="sphu:SPPYR_0397"/>
<protein>
    <submittedName>
        <fullName evidence="1">Uncharacterized protein</fullName>
    </submittedName>
</protein>
<evidence type="ECO:0000313" key="1">
    <source>
        <dbReference type="EMBL" id="SBV31517.1"/>
    </source>
</evidence>
<sequence>MLAKGQMRFDVQGIMMHGAIPLTPKAWTLCDRRASFARAKAATHLLWREAYPFARCLAINLSQLSIARHLLCQYSYDAEIKLYFSRKC</sequence>
<dbReference type="AlphaFoldDB" id="A0A1Y5PVK0"/>
<gene>
    <name evidence="1" type="ORF">SPPYR_0397</name>
</gene>
<name>A0A1Y5PVK0_9SPHN</name>
<reference evidence="1" key="1">
    <citation type="submission" date="2016-03" db="EMBL/GenBank/DDBJ databases">
        <authorList>
            <person name="Ploux O."/>
        </authorList>
    </citation>
    <scope>NUCLEOTIDE SEQUENCE</scope>
    <source>
        <strain evidence="1">UC10</strain>
    </source>
</reference>
<proteinExistence type="predicted"/>